<sequence length="114" mass="12747">MTRYLQPDESEWTNVDVYGATMSKASVFEGNYDVRSAFFRMPAGCAVPPHHHEKWVQVMVLEGRLRIEQKGELDREVAAGSCYFVEAGETHLEAAIEDTLVLVTQGEDRPSNGS</sequence>
<organism evidence="2">
    <name type="scientific">marine metagenome</name>
    <dbReference type="NCBI Taxonomy" id="408172"/>
    <lineage>
        <taxon>unclassified sequences</taxon>
        <taxon>metagenomes</taxon>
        <taxon>ecological metagenomes</taxon>
    </lineage>
</organism>
<feature type="domain" description="Cupin type-2" evidence="1">
    <location>
        <begin position="38"/>
        <end position="96"/>
    </location>
</feature>
<dbReference type="InterPro" id="IPR014710">
    <property type="entry name" value="RmlC-like_jellyroll"/>
</dbReference>
<name>A0A381PG70_9ZZZZ</name>
<dbReference type="Gene3D" id="2.60.120.10">
    <property type="entry name" value="Jelly Rolls"/>
    <property type="match status" value="1"/>
</dbReference>
<dbReference type="InterPro" id="IPR011051">
    <property type="entry name" value="RmlC_Cupin_sf"/>
</dbReference>
<dbReference type="SUPFAM" id="SSF51182">
    <property type="entry name" value="RmlC-like cupins"/>
    <property type="match status" value="1"/>
</dbReference>
<gene>
    <name evidence="2" type="ORF">METZ01_LOCUS18784</name>
</gene>
<evidence type="ECO:0000313" key="2">
    <source>
        <dbReference type="EMBL" id="SUZ65930.1"/>
    </source>
</evidence>
<reference evidence="2" key="1">
    <citation type="submission" date="2018-05" db="EMBL/GenBank/DDBJ databases">
        <authorList>
            <person name="Lanie J.A."/>
            <person name="Ng W.-L."/>
            <person name="Kazmierczak K.M."/>
            <person name="Andrzejewski T.M."/>
            <person name="Davidsen T.M."/>
            <person name="Wayne K.J."/>
            <person name="Tettelin H."/>
            <person name="Glass J.I."/>
            <person name="Rusch D."/>
            <person name="Podicherti R."/>
            <person name="Tsui H.-C.T."/>
            <person name="Winkler M.E."/>
        </authorList>
    </citation>
    <scope>NUCLEOTIDE SEQUENCE</scope>
</reference>
<accession>A0A381PG70</accession>
<dbReference type="InterPro" id="IPR013096">
    <property type="entry name" value="Cupin_2"/>
</dbReference>
<dbReference type="AlphaFoldDB" id="A0A381PG70"/>
<evidence type="ECO:0000259" key="1">
    <source>
        <dbReference type="Pfam" id="PF07883"/>
    </source>
</evidence>
<proteinExistence type="predicted"/>
<dbReference type="Pfam" id="PF07883">
    <property type="entry name" value="Cupin_2"/>
    <property type="match status" value="1"/>
</dbReference>
<protein>
    <recommendedName>
        <fullName evidence="1">Cupin type-2 domain-containing protein</fullName>
    </recommendedName>
</protein>
<dbReference type="EMBL" id="UINC01000972">
    <property type="protein sequence ID" value="SUZ65930.1"/>
    <property type="molecule type" value="Genomic_DNA"/>
</dbReference>